<evidence type="ECO:0000313" key="1">
    <source>
        <dbReference type="EMBL" id="GHO87907.1"/>
    </source>
</evidence>
<comment type="caution">
    <text evidence="1">The sequence shown here is derived from an EMBL/GenBank/DDBJ whole genome shotgun (WGS) entry which is preliminary data.</text>
</comment>
<name>A0ABQ3VPX6_9CHLR</name>
<organism evidence="1 2">
    <name type="scientific">Dictyobacter formicarum</name>
    <dbReference type="NCBI Taxonomy" id="2778368"/>
    <lineage>
        <taxon>Bacteria</taxon>
        <taxon>Bacillati</taxon>
        <taxon>Chloroflexota</taxon>
        <taxon>Ktedonobacteria</taxon>
        <taxon>Ktedonobacterales</taxon>
        <taxon>Dictyobacteraceae</taxon>
        <taxon>Dictyobacter</taxon>
    </lineage>
</organism>
<reference evidence="1 2" key="1">
    <citation type="journal article" date="2021" name="Int. J. Syst. Evol. Microbiol.">
        <title>Reticulibacter mediterranei gen. nov., sp. nov., within the new family Reticulibacteraceae fam. nov., and Ktedonospora formicarum gen. nov., sp. nov., Ktedonobacter robiniae sp. nov., Dictyobacter formicarum sp. nov. and Dictyobacter arantiisoli sp. nov., belonging to the class Ktedonobacteria.</title>
        <authorList>
            <person name="Yabe S."/>
            <person name="Zheng Y."/>
            <person name="Wang C.M."/>
            <person name="Sakai Y."/>
            <person name="Abe K."/>
            <person name="Yokota A."/>
            <person name="Donadio S."/>
            <person name="Cavaletti L."/>
            <person name="Monciardini P."/>
        </authorList>
    </citation>
    <scope>NUCLEOTIDE SEQUENCE [LARGE SCALE GENOMIC DNA]</scope>
    <source>
        <strain evidence="1 2">SOSP1-9</strain>
    </source>
</reference>
<evidence type="ECO:0000313" key="2">
    <source>
        <dbReference type="Proteomes" id="UP000635565"/>
    </source>
</evidence>
<keyword evidence="2" id="KW-1185">Reference proteome</keyword>
<protein>
    <submittedName>
        <fullName evidence="1">Uncharacterized protein</fullName>
    </submittedName>
</protein>
<accession>A0ABQ3VPX6</accession>
<gene>
    <name evidence="1" type="ORF">KSZ_59130</name>
</gene>
<proteinExistence type="predicted"/>
<sequence length="59" mass="6801">MFASFWIMEGIQYCPKNAIALFEQYCISNSTDEQGIIATLDMHHYTICFPNHVIEDPSD</sequence>
<dbReference type="EMBL" id="BNJJ01000020">
    <property type="protein sequence ID" value="GHO87907.1"/>
    <property type="molecule type" value="Genomic_DNA"/>
</dbReference>
<dbReference type="Proteomes" id="UP000635565">
    <property type="component" value="Unassembled WGS sequence"/>
</dbReference>